<dbReference type="GO" id="GO:0003743">
    <property type="term" value="F:translation initiation factor activity"/>
    <property type="evidence" value="ECO:0007669"/>
    <property type="project" value="UniProtKB-KW"/>
</dbReference>
<dbReference type="AlphaFoldDB" id="A0A1I1RR32"/>
<name>A0A1I1RR32_9BACT</name>
<organism evidence="4 5">
    <name type="scientific">Spirosoma endophyticum</name>
    <dbReference type="NCBI Taxonomy" id="662367"/>
    <lineage>
        <taxon>Bacteria</taxon>
        <taxon>Pseudomonadati</taxon>
        <taxon>Bacteroidota</taxon>
        <taxon>Cytophagia</taxon>
        <taxon>Cytophagales</taxon>
        <taxon>Cytophagaceae</taxon>
        <taxon>Spirosoma</taxon>
    </lineage>
</organism>
<dbReference type="InterPro" id="IPR001950">
    <property type="entry name" value="SUI1"/>
</dbReference>
<dbReference type="InterPro" id="IPR036877">
    <property type="entry name" value="SUI1_dom_sf"/>
</dbReference>
<dbReference type="CDD" id="cd11567">
    <property type="entry name" value="YciH_like"/>
    <property type="match status" value="1"/>
</dbReference>
<dbReference type="STRING" id="662367.SAMN05216167_104378"/>
<dbReference type="InterPro" id="IPR005872">
    <property type="entry name" value="SUI1_arc_bac"/>
</dbReference>
<dbReference type="GO" id="GO:0006417">
    <property type="term" value="P:regulation of translation"/>
    <property type="evidence" value="ECO:0007669"/>
    <property type="project" value="UniProtKB-KW"/>
</dbReference>
<evidence type="ECO:0000256" key="1">
    <source>
        <dbReference type="ARBA" id="ARBA00022845"/>
    </source>
</evidence>
<dbReference type="SUPFAM" id="SSF55159">
    <property type="entry name" value="eIF1-like"/>
    <property type="match status" value="1"/>
</dbReference>
<evidence type="ECO:0000313" key="4">
    <source>
        <dbReference type="EMBL" id="SFD33010.1"/>
    </source>
</evidence>
<gene>
    <name evidence="4" type="ORF">SAMN05216167_104378</name>
</gene>
<dbReference type="Proteomes" id="UP000198598">
    <property type="component" value="Unassembled WGS sequence"/>
</dbReference>
<keyword evidence="5" id="KW-1185">Reference proteome</keyword>
<reference evidence="4 5" key="1">
    <citation type="submission" date="2016-10" db="EMBL/GenBank/DDBJ databases">
        <authorList>
            <person name="de Groot N.N."/>
        </authorList>
    </citation>
    <scope>NUCLEOTIDE SEQUENCE [LARGE SCALE GENOMIC DNA]</scope>
    <source>
        <strain evidence="4 5">DSM 26130</strain>
    </source>
</reference>
<evidence type="ECO:0000256" key="2">
    <source>
        <dbReference type="ARBA" id="ARBA00022917"/>
    </source>
</evidence>
<keyword evidence="2" id="KW-0648">Protein biosynthesis</keyword>
<protein>
    <submittedName>
        <fullName evidence="4">Translation initiation factor 1 (eIF-1/SUI1)</fullName>
    </submittedName>
</protein>
<evidence type="ECO:0000313" key="5">
    <source>
        <dbReference type="Proteomes" id="UP000198598"/>
    </source>
</evidence>
<sequence length="146" mass="16045">MARPSGQEMVARHRNAYSMIDGKTLFLLYIPFVMSKKNRNAAGVVYSTDPNFRYESNEMPEAETLPPAQQNLKIWLVKMGGNKVVTTVRDFIGTSEDLAELGKQLKAACGAGGSSKDHEILIQGDHRDKVLTWLTGNGYKAKKAGG</sequence>
<feature type="domain" description="SUI1" evidence="3">
    <location>
        <begin position="72"/>
        <end position="138"/>
    </location>
</feature>
<dbReference type="EMBL" id="FOLQ01000004">
    <property type="protein sequence ID" value="SFD33010.1"/>
    <property type="molecule type" value="Genomic_DNA"/>
</dbReference>
<accession>A0A1I1RR32</accession>
<dbReference type="Gene3D" id="3.30.780.10">
    <property type="entry name" value="SUI1-like domain"/>
    <property type="match status" value="1"/>
</dbReference>
<keyword evidence="4" id="KW-0396">Initiation factor</keyword>
<dbReference type="PROSITE" id="PS50296">
    <property type="entry name" value="SUI1"/>
    <property type="match status" value="1"/>
</dbReference>
<evidence type="ECO:0000259" key="3">
    <source>
        <dbReference type="PROSITE" id="PS50296"/>
    </source>
</evidence>
<proteinExistence type="predicted"/>
<dbReference type="Pfam" id="PF01253">
    <property type="entry name" value="SUI1"/>
    <property type="match status" value="1"/>
</dbReference>
<keyword evidence="1" id="KW-0810">Translation regulation</keyword>